<organism evidence="2 3">
    <name type="scientific">Acinetobacter lanii</name>
    <dbReference type="NCBI Taxonomy" id="2715163"/>
    <lineage>
        <taxon>Bacteria</taxon>
        <taxon>Pseudomonadati</taxon>
        <taxon>Pseudomonadota</taxon>
        <taxon>Gammaproteobacteria</taxon>
        <taxon>Moraxellales</taxon>
        <taxon>Moraxellaceae</taxon>
        <taxon>Acinetobacter</taxon>
    </lineage>
</organism>
<gene>
    <name evidence="2" type="ORF">G8D99_11255</name>
</gene>
<name>A0A6G8S5R9_9GAMM</name>
<accession>A0A6G8S5R9</accession>
<evidence type="ECO:0000256" key="1">
    <source>
        <dbReference type="SAM" id="Phobius"/>
    </source>
</evidence>
<keyword evidence="1" id="KW-1133">Transmembrane helix</keyword>
<keyword evidence="3" id="KW-1185">Reference proteome</keyword>
<evidence type="ECO:0008006" key="4">
    <source>
        <dbReference type="Google" id="ProtNLM"/>
    </source>
</evidence>
<dbReference type="Proteomes" id="UP000501939">
    <property type="component" value="Chromosome"/>
</dbReference>
<proteinExistence type="predicted"/>
<reference evidence="2 3" key="1">
    <citation type="submission" date="2020-03" db="EMBL/GenBank/DDBJ databases">
        <authorList>
            <person name="Zhu W."/>
        </authorList>
    </citation>
    <scope>NUCLEOTIDE SEQUENCE [LARGE SCALE GENOMIC DNA]</scope>
    <source>
        <strain evidence="2 3">185</strain>
    </source>
</reference>
<evidence type="ECO:0000313" key="3">
    <source>
        <dbReference type="Proteomes" id="UP000501939"/>
    </source>
</evidence>
<protein>
    <recommendedName>
        <fullName evidence="4">FUSC family protein</fullName>
    </recommendedName>
</protein>
<sequence>MTKTAYMRATSKSMAQPTMNTQNLSSGNHLDGSFTLQDFHKLLNAESHIFIVLLGSILGGMIALAIGHSVQASPVNFVMLSLIPIGMSYILRKVYIYTLLNFKD</sequence>
<dbReference type="KEGG" id="alj:G8D99_11255"/>
<evidence type="ECO:0000313" key="2">
    <source>
        <dbReference type="EMBL" id="QIO09529.1"/>
    </source>
</evidence>
<feature type="transmembrane region" description="Helical" evidence="1">
    <location>
        <begin position="49"/>
        <end position="67"/>
    </location>
</feature>
<dbReference type="EMBL" id="CP049916">
    <property type="protein sequence ID" value="QIO09529.1"/>
    <property type="molecule type" value="Genomic_DNA"/>
</dbReference>
<dbReference type="RefSeq" id="WP_166325883.1">
    <property type="nucleotide sequence ID" value="NZ_CP049916.1"/>
</dbReference>
<feature type="transmembrane region" description="Helical" evidence="1">
    <location>
        <begin position="73"/>
        <end position="91"/>
    </location>
</feature>
<keyword evidence="1" id="KW-0812">Transmembrane</keyword>
<dbReference type="AlphaFoldDB" id="A0A6G8S5R9"/>
<keyword evidence="1" id="KW-0472">Membrane</keyword>